<dbReference type="InterPro" id="IPR029787">
    <property type="entry name" value="Nucleotide_cyclase"/>
</dbReference>
<evidence type="ECO:0000313" key="6">
    <source>
        <dbReference type="Proteomes" id="UP000219036"/>
    </source>
</evidence>
<keyword evidence="3" id="KW-0812">Transmembrane</keyword>
<keyword evidence="3" id="KW-0472">Membrane</keyword>
<keyword evidence="3" id="KW-1133">Transmembrane helix</keyword>
<evidence type="ECO:0000256" key="2">
    <source>
        <dbReference type="ARBA" id="ARBA00034247"/>
    </source>
</evidence>
<evidence type="ECO:0000313" key="5">
    <source>
        <dbReference type="EMBL" id="SNZ07164.1"/>
    </source>
</evidence>
<dbReference type="NCBIfam" id="TIGR00254">
    <property type="entry name" value="GGDEF"/>
    <property type="match status" value="1"/>
</dbReference>
<keyword evidence="6" id="KW-1185">Reference proteome</keyword>
<reference evidence="6" key="1">
    <citation type="submission" date="2017-09" db="EMBL/GenBank/DDBJ databases">
        <authorList>
            <person name="Varghese N."/>
            <person name="Submissions S."/>
        </authorList>
    </citation>
    <scope>NUCLEOTIDE SEQUENCE [LARGE SCALE GENOMIC DNA]</scope>
    <source>
        <strain evidence="6">DSM 15103</strain>
    </source>
</reference>
<evidence type="ECO:0000259" key="4">
    <source>
        <dbReference type="PROSITE" id="PS50887"/>
    </source>
</evidence>
<dbReference type="InterPro" id="IPR000160">
    <property type="entry name" value="GGDEF_dom"/>
</dbReference>
<dbReference type="OrthoDB" id="9115at2"/>
<dbReference type="EMBL" id="OBEI01000002">
    <property type="protein sequence ID" value="SNZ07164.1"/>
    <property type="molecule type" value="Genomic_DNA"/>
</dbReference>
<evidence type="ECO:0000256" key="1">
    <source>
        <dbReference type="ARBA" id="ARBA00012528"/>
    </source>
</evidence>
<dbReference type="AlphaFoldDB" id="A0A285NCC8"/>
<protein>
    <recommendedName>
        <fullName evidence="1">diguanylate cyclase</fullName>
        <ecNumber evidence="1">2.7.7.65</ecNumber>
    </recommendedName>
</protein>
<dbReference type="FunFam" id="3.30.70.270:FF:000001">
    <property type="entry name" value="Diguanylate cyclase domain protein"/>
    <property type="match status" value="1"/>
</dbReference>
<dbReference type="RefSeq" id="WP_097000120.1">
    <property type="nucleotide sequence ID" value="NZ_OBEI01000002.1"/>
</dbReference>
<gene>
    <name evidence="5" type="ORF">SAMN06265182_0953</name>
</gene>
<dbReference type="EC" id="2.7.7.65" evidence="1"/>
<name>A0A285NCC8_9AQUI</name>
<dbReference type="CDD" id="cd01949">
    <property type="entry name" value="GGDEF"/>
    <property type="match status" value="1"/>
</dbReference>
<dbReference type="Pfam" id="PF00990">
    <property type="entry name" value="GGDEF"/>
    <property type="match status" value="1"/>
</dbReference>
<dbReference type="PANTHER" id="PTHR45138:SF9">
    <property type="entry name" value="DIGUANYLATE CYCLASE DGCM-RELATED"/>
    <property type="match status" value="1"/>
</dbReference>
<feature type="transmembrane region" description="Helical" evidence="3">
    <location>
        <begin position="307"/>
        <end position="328"/>
    </location>
</feature>
<dbReference type="Proteomes" id="UP000219036">
    <property type="component" value="Unassembled WGS sequence"/>
</dbReference>
<proteinExistence type="predicted"/>
<organism evidence="5 6">
    <name type="scientific">Persephonella hydrogeniphila</name>
    <dbReference type="NCBI Taxonomy" id="198703"/>
    <lineage>
        <taxon>Bacteria</taxon>
        <taxon>Pseudomonadati</taxon>
        <taxon>Aquificota</taxon>
        <taxon>Aquificia</taxon>
        <taxon>Aquificales</taxon>
        <taxon>Hydrogenothermaceae</taxon>
        <taxon>Persephonella</taxon>
    </lineage>
</organism>
<feature type="domain" description="GGDEF" evidence="4">
    <location>
        <begin position="368"/>
        <end position="497"/>
    </location>
</feature>
<accession>A0A285NCC8</accession>
<evidence type="ECO:0000256" key="3">
    <source>
        <dbReference type="SAM" id="Phobius"/>
    </source>
</evidence>
<dbReference type="InterPro" id="IPR043128">
    <property type="entry name" value="Rev_trsase/Diguanyl_cyclase"/>
</dbReference>
<dbReference type="SUPFAM" id="SSF55073">
    <property type="entry name" value="Nucleotide cyclase"/>
    <property type="match status" value="1"/>
</dbReference>
<dbReference type="Gene3D" id="3.30.70.270">
    <property type="match status" value="1"/>
</dbReference>
<dbReference type="InterPro" id="IPR050469">
    <property type="entry name" value="Diguanylate_Cyclase"/>
</dbReference>
<dbReference type="SMART" id="SM00267">
    <property type="entry name" value="GGDEF"/>
    <property type="match status" value="1"/>
</dbReference>
<dbReference type="GO" id="GO:0052621">
    <property type="term" value="F:diguanylate cyclase activity"/>
    <property type="evidence" value="ECO:0007669"/>
    <property type="project" value="UniProtKB-EC"/>
</dbReference>
<feature type="transmembrane region" description="Helical" evidence="3">
    <location>
        <begin position="9"/>
        <end position="27"/>
    </location>
</feature>
<comment type="catalytic activity">
    <reaction evidence="2">
        <text>2 GTP = 3',3'-c-di-GMP + 2 diphosphate</text>
        <dbReference type="Rhea" id="RHEA:24898"/>
        <dbReference type="ChEBI" id="CHEBI:33019"/>
        <dbReference type="ChEBI" id="CHEBI:37565"/>
        <dbReference type="ChEBI" id="CHEBI:58805"/>
        <dbReference type="EC" id="2.7.7.65"/>
    </reaction>
</comment>
<dbReference type="PROSITE" id="PS50887">
    <property type="entry name" value="GGDEF"/>
    <property type="match status" value="1"/>
</dbReference>
<dbReference type="PANTHER" id="PTHR45138">
    <property type="entry name" value="REGULATORY COMPONENTS OF SENSORY TRANSDUCTION SYSTEM"/>
    <property type="match status" value="1"/>
</dbReference>
<sequence>MDAKIKKSAVIYIFIFLLLSIGIWFLFDLKKIQNKQVYLNQKIIKAAAEFKATLNGYKMVIDFVENKYFIDPDILKIIYLCMKSPPEKRANCKKTLFKKLKPLYTEMKKYQINYVQLRFPDGTVFFRFHRQQIKESPLKSKKNFIFGENKRITGGFRFPFELYYKNIFLGTGEIIVSYDAIKEELRRIFKGEYRFLVYKDFMLNRVLKEERKSYIQSDISPDFYYVSSGKRNFQIDPEILAEINRKLKEKIKDKVGRFRNFAVDVNVNGDYYVVSFIVIRSMKGEKIGYLVYYEKDNTISLFDETFLIMYASVEFALVAMLGLIITTIKRGEKFRILSEIDTLTGIYNKGKFNRVLDEELKKVRRYKRPLGLILFDIDHFKKINDTYGHQVGDYVLKTVAKIVKDNIRDTDIFARWGGEEFVILAPETDINGLKILAEKLRKAIEDYNFEKVGKVTASFGITEAIPEDTVDSVVRRADEALYAAKERGRNRVEIILPEI</sequence>